<reference evidence="6 7" key="1">
    <citation type="journal article" date="2018" name="Mol. Plant">
        <title>The genome of Artemisia annua provides insight into the evolution of Asteraceae family and artemisinin biosynthesis.</title>
        <authorList>
            <person name="Shen Q."/>
            <person name="Zhang L."/>
            <person name="Liao Z."/>
            <person name="Wang S."/>
            <person name="Yan T."/>
            <person name="Shi P."/>
            <person name="Liu M."/>
            <person name="Fu X."/>
            <person name="Pan Q."/>
            <person name="Wang Y."/>
            <person name="Lv Z."/>
            <person name="Lu X."/>
            <person name="Zhang F."/>
            <person name="Jiang W."/>
            <person name="Ma Y."/>
            <person name="Chen M."/>
            <person name="Hao X."/>
            <person name="Li L."/>
            <person name="Tang Y."/>
            <person name="Lv G."/>
            <person name="Zhou Y."/>
            <person name="Sun X."/>
            <person name="Brodelius P.E."/>
            <person name="Rose J.K.C."/>
            <person name="Tang K."/>
        </authorList>
    </citation>
    <scope>NUCLEOTIDE SEQUENCE [LARGE SCALE GENOMIC DNA]</scope>
    <source>
        <strain evidence="7">cv. Huhao1</strain>
        <tissue evidence="6">Leaf</tissue>
    </source>
</reference>
<accession>A0A2U1L2E0</accession>
<dbReference type="Pfam" id="PF23320">
    <property type="entry name" value="Zn_SUZ12"/>
    <property type="match status" value="1"/>
</dbReference>
<dbReference type="GO" id="GO:0031490">
    <property type="term" value="F:chromatin DNA binding"/>
    <property type="evidence" value="ECO:0007669"/>
    <property type="project" value="TreeGrafter"/>
</dbReference>
<keyword evidence="1" id="KW-0805">Transcription regulation</keyword>
<evidence type="ECO:0000256" key="2">
    <source>
        <dbReference type="ARBA" id="ARBA00023163"/>
    </source>
</evidence>
<dbReference type="InterPro" id="IPR056068">
    <property type="entry name" value="EMF2-like_DUF7651"/>
</dbReference>
<evidence type="ECO:0000259" key="4">
    <source>
        <dbReference type="Pfam" id="PF23320"/>
    </source>
</evidence>
<evidence type="ECO:0000259" key="5">
    <source>
        <dbReference type="Pfam" id="PF24663"/>
    </source>
</evidence>
<gene>
    <name evidence="6" type="ORF">CTI12_AA538270</name>
</gene>
<dbReference type="OrthoDB" id="166746at2759"/>
<dbReference type="Pfam" id="PF24663">
    <property type="entry name" value="DUF7651"/>
    <property type="match status" value="1"/>
</dbReference>
<evidence type="ECO:0000256" key="1">
    <source>
        <dbReference type="ARBA" id="ARBA00023015"/>
    </source>
</evidence>
<protein>
    <submittedName>
        <fullName evidence="6">Polycomb protein, VEFS-Box</fullName>
    </submittedName>
</protein>
<evidence type="ECO:0000313" key="7">
    <source>
        <dbReference type="Proteomes" id="UP000245207"/>
    </source>
</evidence>
<keyword evidence="2" id="KW-0804">Transcription</keyword>
<dbReference type="PANTHER" id="PTHR22597:SF22">
    <property type="entry name" value="POLYCOMB GROUP PROTEIN EMBRYONIC FLOWER 2-RELATED"/>
    <property type="match status" value="1"/>
</dbReference>
<sequence length="402" mass="45035">MPVIPSVSHEAKKSGGPALPVGQLTAEEQATAEASMRVYLKPVTFYNILEDRDKVNPSFLARGLRYKLQEKHTKKLQLSVFISEAIGDKIQTQTTFPLYILLARQDPIPNRETLRSSSYHFKKAIKLTASDGTQAKFNLPEIKKLSAEVKDRSFSILLVSGADHTNPNEMDRTIDQLLTQSYAGECVMGKVPINDILHKTCETPNLSLGEKLRCISTVSMQSCRMKVTFPNVVTFQFPYNSESVQVPVVVTAEEAGAEAIDNNNILLPPGLGLIPGEVAFNFKGHNDIVCETGFEVRPDYSCAFCLLKCASYKGLKCHLQASHGLFDFEFQEHEEYQLVTISYNKSEDFISQNFGILAGEDKEFFFCHKAFKRTKIEKDQTQLADHVGHDPRISLLLEVNYV</sequence>
<dbReference type="AlphaFoldDB" id="A0A2U1L2E0"/>
<feature type="domain" description="DUF7651" evidence="5">
    <location>
        <begin position="65"/>
        <end position="257"/>
    </location>
</feature>
<evidence type="ECO:0000256" key="3">
    <source>
        <dbReference type="SAM" id="MobiDB-lite"/>
    </source>
</evidence>
<dbReference type="EMBL" id="PKPP01011984">
    <property type="protein sequence ID" value="PWA43167.1"/>
    <property type="molecule type" value="Genomic_DNA"/>
</dbReference>
<dbReference type="PANTHER" id="PTHR22597">
    <property type="entry name" value="POLYCOMB GROUP PROTEIN"/>
    <property type="match status" value="1"/>
</dbReference>
<comment type="caution">
    <text evidence="6">The sequence shown here is derived from an EMBL/GenBank/DDBJ whole genome shotgun (WGS) entry which is preliminary data.</text>
</comment>
<dbReference type="GO" id="GO:0005634">
    <property type="term" value="C:nucleus"/>
    <property type="evidence" value="ECO:0007669"/>
    <property type="project" value="TreeGrafter"/>
</dbReference>
<keyword evidence="7" id="KW-1185">Reference proteome</keyword>
<evidence type="ECO:0000313" key="6">
    <source>
        <dbReference type="EMBL" id="PWA43167.1"/>
    </source>
</evidence>
<dbReference type="InterPro" id="IPR057540">
    <property type="entry name" value="Znf_SUZ12"/>
</dbReference>
<feature type="region of interest" description="Disordered" evidence="3">
    <location>
        <begin position="1"/>
        <end position="20"/>
    </location>
</feature>
<name>A0A2U1L2E0_ARTAN</name>
<feature type="domain" description="Polycomb protein SUZ12-like zinc finger" evidence="4">
    <location>
        <begin position="276"/>
        <end position="345"/>
    </location>
</feature>
<organism evidence="6 7">
    <name type="scientific">Artemisia annua</name>
    <name type="common">Sweet wormwood</name>
    <dbReference type="NCBI Taxonomy" id="35608"/>
    <lineage>
        <taxon>Eukaryota</taxon>
        <taxon>Viridiplantae</taxon>
        <taxon>Streptophyta</taxon>
        <taxon>Embryophyta</taxon>
        <taxon>Tracheophyta</taxon>
        <taxon>Spermatophyta</taxon>
        <taxon>Magnoliopsida</taxon>
        <taxon>eudicotyledons</taxon>
        <taxon>Gunneridae</taxon>
        <taxon>Pentapetalae</taxon>
        <taxon>asterids</taxon>
        <taxon>campanulids</taxon>
        <taxon>Asterales</taxon>
        <taxon>Asteraceae</taxon>
        <taxon>Asteroideae</taxon>
        <taxon>Anthemideae</taxon>
        <taxon>Artemisiinae</taxon>
        <taxon>Artemisia</taxon>
    </lineage>
</organism>
<proteinExistence type="predicted"/>
<dbReference type="Proteomes" id="UP000245207">
    <property type="component" value="Unassembled WGS sequence"/>
</dbReference>
<dbReference type="STRING" id="35608.A0A2U1L2E0"/>